<dbReference type="Proteomes" id="UP000243686">
    <property type="component" value="Unassembled WGS sequence"/>
</dbReference>
<evidence type="ECO:0000313" key="11">
    <source>
        <dbReference type="Proteomes" id="UP000243686"/>
    </source>
</evidence>
<evidence type="ECO:0000256" key="6">
    <source>
        <dbReference type="ARBA" id="ARBA00023212"/>
    </source>
</evidence>
<evidence type="ECO:0000256" key="5">
    <source>
        <dbReference type="ARBA" id="ARBA00022803"/>
    </source>
</evidence>
<accession>A0A1S8WGW0</accession>
<feature type="compositionally biased region" description="Basic and acidic residues" evidence="9">
    <location>
        <begin position="1"/>
        <end position="10"/>
    </location>
</feature>
<dbReference type="EMBL" id="KV907213">
    <property type="protein sequence ID" value="OON13671.1"/>
    <property type="molecule type" value="Genomic_DNA"/>
</dbReference>
<keyword evidence="4" id="KW-0677">Repeat</keyword>
<evidence type="ECO:0000256" key="4">
    <source>
        <dbReference type="ARBA" id="ARBA00022737"/>
    </source>
</evidence>
<dbReference type="PANTHER" id="PTHR16056">
    <property type="entry name" value="REGULATOR OF MICROTUBULE DYNAMICS PROTEIN"/>
    <property type="match status" value="1"/>
</dbReference>
<feature type="compositionally biased region" description="Basic and acidic residues" evidence="9">
    <location>
        <begin position="17"/>
        <end position="26"/>
    </location>
</feature>
<dbReference type="GO" id="GO:0097431">
    <property type="term" value="C:mitotic spindle pole"/>
    <property type="evidence" value="ECO:0007669"/>
    <property type="project" value="TreeGrafter"/>
</dbReference>
<dbReference type="SUPFAM" id="SSF48452">
    <property type="entry name" value="TPR-like"/>
    <property type="match status" value="1"/>
</dbReference>
<evidence type="ECO:0000256" key="9">
    <source>
        <dbReference type="SAM" id="MobiDB-lite"/>
    </source>
</evidence>
<evidence type="ECO:0000256" key="8">
    <source>
        <dbReference type="ARBA" id="ARBA00041958"/>
    </source>
</evidence>
<gene>
    <name evidence="10" type="ORF">X801_10549</name>
</gene>
<keyword evidence="11" id="KW-1185">Reference proteome</keyword>
<dbReference type="Pfam" id="PF21033">
    <property type="entry name" value="RMD1-3"/>
    <property type="match status" value="1"/>
</dbReference>
<keyword evidence="3" id="KW-0963">Cytoplasm</keyword>
<sequence length="358" mass="41399">MRREDSDAARGSKAHTKANEKPRVADADNYDPYADDFEFVSTSDLISMEELYEKADALFELENYTDCYNLLVDIEECHQVADVYWRLARCLYYKSGLPCVNVCSIQKSQITVKRRDHQNLSSNWYLPIYTATRKLELNWIPKIQTVVLESPQWYGIGVDELAGLDGVHERLKHSPVSHYYWTVSPYSSLSIQFSKCNLQKAIELDPNNFLAHSELGIWYFIVSDVSEVIRKFETVFYTSPPIATYEENVSFSQSDIIPKVCPRHLIRNMLYLAKCYKALGQYDESLAFCKLVIEYQGSGYDVEEVRLLDMCYISPYRQSKKFVICCRICELHMEIGKDRIRNDSNLVPSAVNHVSLAE</sequence>
<evidence type="ECO:0000256" key="3">
    <source>
        <dbReference type="ARBA" id="ARBA00022490"/>
    </source>
</evidence>
<proteinExistence type="predicted"/>
<dbReference type="GO" id="GO:0005876">
    <property type="term" value="C:spindle microtubule"/>
    <property type="evidence" value="ECO:0007669"/>
    <property type="project" value="TreeGrafter"/>
</dbReference>
<keyword evidence="6" id="KW-0206">Cytoskeleton</keyword>
<protein>
    <recommendedName>
        <fullName evidence="7">Regulator of microtubule dynamics protein 1</fullName>
    </recommendedName>
    <alternativeName>
        <fullName evidence="8">Protein FAM82B</fullName>
    </alternativeName>
</protein>
<dbReference type="InterPro" id="IPR049039">
    <property type="entry name" value="RMD1-3_a_helical_rpt"/>
</dbReference>
<evidence type="ECO:0000256" key="2">
    <source>
        <dbReference type="ARBA" id="ARBA00011375"/>
    </source>
</evidence>
<evidence type="ECO:0000313" key="10">
    <source>
        <dbReference type="EMBL" id="OON13671.1"/>
    </source>
</evidence>
<reference evidence="10 11" key="1">
    <citation type="submission" date="2015-03" db="EMBL/GenBank/DDBJ databases">
        <title>Draft genome of the nematode, Opisthorchis viverrini.</title>
        <authorList>
            <person name="Mitreva M."/>
        </authorList>
    </citation>
    <scope>NUCLEOTIDE SEQUENCE [LARGE SCALE GENOMIC DNA]</scope>
    <source>
        <strain evidence="10">Khon Kaen</strain>
    </source>
</reference>
<dbReference type="Gene3D" id="1.25.40.10">
    <property type="entry name" value="Tetratricopeptide repeat domain"/>
    <property type="match status" value="1"/>
</dbReference>
<organism evidence="10 11">
    <name type="scientific">Opisthorchis viverrini</name>
    <name type="common">Southeast Asian liver fluke</name>
    <dbReference type="NCBI Taxonomy" id="6198"/>
    <lineage>
        <taxon>Eukaryota</taxon>
        <taxon>Metazoa</taxon>
        <taxon>Spiralia</taxon>
        <taxon>Lophotrochozoa</taxon>
        <taxon>Platyhelminthes</taxon>
        <taxon>Trematoda</taxon>
        <taxon>Digenea</taxon>
        <taxon>Opisthorchiida</taxon>
        <taxon>Opisthorchiata</taxon>
        <taxon>Opisthorchiidae</taxon>
        <taxon>Opisthorchis</taxon>
    </lineage>
</organism>
<dbReference type="GO" id="GO:0008017">
    <property type="term" value="F:microtubule binding"/>
    <property type="evidence" value="ECO:0007669"/>
    <property type="project" value="TreeGrafter"/>
</dbReference>
<dbReference type="AlphaFoldDB" id="A0A1S8WGW0"/>
<evidence type="ECO:0000256" key="7">
    <source>
        <dbReference type="ARBA" id="ARBA00039966"/>
    </source>
</evidence>
<dbReference type="PANTHER" id="PTHR16056:SF16">
    <property type="entry name" value="REGULATOR OF MICROTUBULE DYNAMICS PROTEIN 1"/>
    <property type="match status" value="1"/>
</dbReference>
<feature type="region of interest" description="Disordered" evidence="9">
    <location>
        <begin position="1"/>
        <end position="29"/>
    </location>
</feature>
<evidence type="ECO:0000256" key="1">
    <source>
        <dbReference type="ARBA" id="ARBA00004245"/>
    </source>
</evidence>
<comment type="subcellular location">
    <subcellularLocation>
        <location evidence="1">Cytoplasm</location>
        <location evidence="1">Cytoskeleton</location>
    </subcellularLocation>
</comment>
<keyword evidence="5" id="KW-0802">TPR repeat</keyword>
<dbReference type="InterPro" id="IPR011990">
    <property type="entry name" value="TPR-like_helical_dom_sf"/>
</dbReference>
<name>A0A1S8WGW0_OPIVI</name>
<dbReference type="GO" id="GO:0005737">
    <property type="term" value="C:cytoplasm"/>
    <property type="evidence" value="ECO:0007669"/>
    <property type="project" value="TreeGrafter"/>
</dbReference>
<comment type="subunit">
    <text evidence="2">Interacts with microtubules.</text>
</comment>